<dbReference type="PANTHER" id="PTHR37984">
    <property type="entry name" value="PROTEIN CBG26694"/>
    <property type="match status" value="1"/>
</dbReference>
<evidence type="ECO:0000313" key="3">
    <source>
        <dbReference type="Proteomes" id="UP000050301"/>
    </source>
</evidence>
<dbReference type="Gene3D" id="3.30.420.10">
    <property type="entry name" value="Ribonuclease H-like superfamily/Ribonuclease H"/>
    <property type="match status" value="1"/>
</dbReference>
<sequence length="96" mass="11015">MGLGVYSEETIDNTINTLIKSIELYGKPREIITDHGTQFFSNGKNGIIGDKNKFQQYLDDNNIKHILARVNHPETNGKLERLNYTIKSLRPYFSTL</sequence>
<dbReference type="SUPFAM" id="SSF53098">
    <property type="entry name" value="Ribonuclease H-like"/>
    <property type="match status" value="1"/>
</dbReference>
<gene>
    <name evidence="2" type="ORF">AOG55_04280</name>
</gene>
<proteinExistence type="predicted"/>
<evidence type="ECO:0000259" key="1">
    <source>
        <dbReference type="PROSITE" id="PS50994"/>
    </source>
</evidence>
<dbReference type="AlphaFoldDB" id="A0A0Q0WKX1"/>
<name>A0A0Q0WKX1_9ARCH</name>
<dbReference type="InterPro" id="IPR036397">
    <property type="entry name" value="RNaseH_sf"/>
</dbReference>
<dbReference type="GO" id="GO:0003676">
    <property type="term" value="F:nucleic acid binding"/>
    <property type="evidence" value="ECO:0007669"/>
    <property type="project" value="InterPro"/>
</dbReference>
<organism evidence="2 3">
    <name type="scientific">Acidiplasma cupricumulans</name>
    <dbReference type="NCBI Taxonomy" id="312540"/>
    <lineage>
        <taxon>Archaea</taxon>
        <taxon>Methanobacteriati</taxon>
        <taxon>Thermoplasmatota</taxon>
        <taxon>Thermoplasmata</taxon>
        <taxon>Thermoplasmatales</taxon>
        <taxon>Ferroplasmaceae</taxon>
        <taxon>Acidiplasma</taxon>
    </lineage>
</organism>
<reference evidence="2 3" key="1">
    <citation type="submission" date="2015-09" db="EMBL/GenBank/DDBJ databases">
        <title>Heavy metals and arsenic resistance mechanisms in polyextremophilic archaea of the family Ferroplasmaceae.</title>
        <authorList>
            <person name="Bulaev A.G."/>
            <person name="Kanygina A.V."/>
        </authorList>
    </citation>
    <scope>NUCLEOTIDE SEQUENCE [LARGE SCALE GENOMIC DNA]</scope>
    <source>
        <strain evidence="2 3">BH2</strain>
    </source>
</reference>
<dbReference type="InParanoid" id="A0A0Q0WKX1"/>
<dbReference type="PANTHER" id="PTHR37984:SF5">
    <property type="entry name" value="PROTEIN NYNRIN-LIKE"/>
    <property type="match status" value="1"/>
</dbReference>
<keyword evidence="3" id="KW-1185">Reference proteome</keyword>
<dbReference type="InterPro" id="IPR012337">
    <property type="entry name" value="RNaseH-like_sf"/>
</dbReference>
<dbReference type="GO" id="GO:0015074">
    <property type="term" value="P:DNA integration"/>
    <property type="evidence" value="ECO:0007669"/>
    <property type="project" value="InterPro"/>
</dbReference>
<comment type="caution">
    <text evidence="2">The sequence shown here is derived from an EMBL/GenBank/DDBJ whole genome shotgun (WGS) entry which is preliminary data.</text>
</comment>
<dbReference type="InterPro" id="IPR001584">
    <property type="entry name" value="Integrase_cat-core"/>
</dbReference>
<dbReference type="PROSITE" id="PS50994">
    <property type="entry name" value="INTEGRASE"/>
    <property type="match status" value="1"/>
</dbReference>
<dbReference type="InterPro" id="IPR050951">
    <property type="entry name" value="Retrovirus_Pol_polyprotein"/>
</dbReference>
<dbReference type="Proteomes" id="UP000050301">
    <property type="component" value="Unassembled WGS sequence"/>
</dbReference>
<feature type="domain" description="Integrase catalytic" evidence="1">
    <location>
        <begin position="1"/>
        <end position="96"/>
    </location>
</feature>
<protein>
    <recommendedName>
        <fullName evidence="1">Integrase catalytic domain-containing protein</fullName>
    </recommendedName>
</protein>
<dbReference type="EMBL" id="LKBH01000033">
    <property type="protein sequence ID" value="KQB36391.1"/>
    <property type="molecule type" value="Genomic_DNA"/>
</dbReference>
<evidence type="ECO:0000313" key="2">
    <source>
        <dbReference type="EMBL" id="KQB36391.1"/>
    </source>
</evidence>
<accession>A0A0Q0WKX1</accession>